<sequence>MRYLQLFLVFCLPLSLYGQGCCSGGPPLSGSLGLEPIQGRHWQVEPIFDYNTQQDLVSGTKSFADNPRNRLTYAGLLRVSYALNARLSFTVLTSWVRQEERVRRVGGGQSINYAQGLS</sequence>
<dbReference type="STRING" id="1524460.IX84_16835"/>
<evidence type="ECO:0000256" key="1">
    <source>
        <dbReference type="SAM" id="SignalP"/>
    </source>
</evidence>
<keyword evidence="1" id="KW-0732">Signal</keyword>
<gene>
    <name evidence="2" type="ORF">IX84_16835</name>
</gene>
<organism evidence="2 3">
    <name type="scientific">Phaeodactylibacter xiamenensis</name>
    <dbReference type="NCBI Taxonomy" id="1524460"/>
    <lineage>
        <taxon>Bacteria</taxon>
        <taxon>Pseudomonadati</taxon>
        <taxon>Bacteroidota</taxon>
        <taxon>Saprospiria</taxon>
        <taxon>Saprospirales</taxon>
        <taxon>Haliscomenobacteraceae</taxon>
        <taxon>Phaeodactylibacter</taxon>
    </lineage>
</organism>
<accession>A0A098S6A7</accession>
<feature type="signal peptide" evidence="1">
    <location>
        <begin position="1"/>
        <end position="18"/>
    </location>
</feature>
<evidence type="ECO:0000313" key="3">
    <source>
        <dbReference type="Proteomes" id="UP000029736"/>
    </source>
</evidence>
<name>A0A098S6A7_9BACT</name>
<protein>
    <recommendedName>
        <fullName evidence="4">Outer membrane protein beta-barrel domain-containing protein</fullName>
    </recommendedName>
</protein>
<dbReference type="Proteomes" id="UP000029736">
    <property type="component" value="Unassembled WGS sequence"/>
</dbReference>
<reference evidence="2 3" key="1">
    <citation type="journal article" date="2014" name="Int. J. Syst. Evol. Microbiol.">
        <title>Phaeodactylibacter xiamenensis gen. nov., sp. nov., a member of the family Saprospiraceae isolated from the marine alga Phaeodactylum tricornutum.</title>
        <authorList>
            <person name="Chen Z.Jr."/>
            <person name="Lei X."/>
            <person name="Lai Q."/>
            <person name="Li Y."/>
            <person name="Zhang B."/>
            <person name="Zhang J."/>
            <person name="Zhang H."/>
            <person name="Yang L."/>
            <person name="Zheng W."/>
            <person name="Tian Y."/>
            <person name="Yu Z."/>
            <person name="Xu H.Jr."/>
            <person name="Zheng T."/>
        </authorList>
    </citation>
    <scope>NUCLEOTIDE SEQUENCE [LARGE SCALE GENOMIC DNA]</scope>
    <source>
        <strain evidence="2 3">KD52</strain>
    </source>
</reference>
<dbReference type="EMBL" id="JPOS01000038">
    <property type="protein sequence ID" value="KGE87298.1"/>
    <property type="molecule type" value="Genomic_DNA"/>
</dbReference>
<dbReference type="AlphaFoldDB" id="A0A098S6A7"/>
<evidence type="ECO:0000313" key="2">
    <source>
        <dbReference type="EMBL" id="KGE87298.1"/>
    </source>
</evidence>
<feature type="chain" id="PRO_5001939973" description="Outer membrane protein beta-barrel domain-containing protein" evidence="1">
    <location>
        <begin position="19"/>
        <end position="118"/>
    </location>
</feature>
<proteinExistence type="predicted"/>
<keyword evidence="3" id="KW-1185">Reference proteome</keyword>
<comment type="caution">
    <text evidence="2">The sequence shown here is derived from an EMBL/GenBank/DDBJ whole genome shotgun (WGS) entry which is preliminary data.</text>
</comment>
<evidence type="ECO:0008006" key="4">
    <source>
        <dbReference type="Google" id="ProtNLM"/>
    </source>
</evidence>